<dbReference type="Pfam" id="PF00072">
    <property type="entry name" value="Response_reg"/>
    <property type="match status" value="1"/>
</dbReference>
<proteinExistence type="predicted"/>
<keyword evidence="4" id="KW-0804">Transcription</keyword>
<dbReference type="EMBL" id="BMIB01000001">
    <property type="protein sequence ID" value="GGH61878.1"/>
    <property type="molecule type" value="Genomic_DNA"/>
</dbReference>
<evidence type="ECO:0000313" key="9">
    <source>
        <dbReference type="Proteomes" id="UP000627292"/>
    </source>
</evidence>
<dbReference type="CDD" id="cd06170">
    <property type="entry name" value="LuxR_C_like"/>
    <property type="match status" value="1"/>
</dbReference>
<evidence type="ECO:0000256" key="3">
    <source>
        <dbReference type="ARBA" id="ARBA00023125"/>
    </source>
</evidence>
<reference evidence="8" key="2">
    <citation type="submission" date="2020-09" db="EMBL/GenBank/DDBJ databases">
        <authorList>
            <person name="Sun Q."/>
            <person name="Zhou Y."/>
        </authorList>
    </citation>
    <scope>NUCLEOTIDE SEQUENCE</scope>
    <source>
        <strain evidence="8">CGMCC 1.15290</strain>
    </source>
</reference>
<comment type="caution">
    <text evidence="8">The sequence shown here is derived from an EMBL/GenBank/DDBJ whole genome shotgun (WGS) entry which is preliminary data.</text>
</comment>
<evidence type="ECO:0000313" key="8">
    <source>
        <dbReference type="EMBL" id="GGH61878.1"/>
    </source>
</evidence>
<dbReference type="PROSITE" id="PS50110">
    <property type="entry name" value="RESPONSE_REGULATORY"/>
    <property type="match status" value="1"/>
</dbReference>
<feature type="domain" description="HTH luxR-type" evidence="6">
    <location>
        <begin position="147"/>
        <end position="212"/>
    </location>
</feature>
<dbReference type="SMART" id="SM00421">
    <property type="entry name" value="HTH_LUXR"/>
    <property type="match status" value="1"/>
</dbReference>
<dbReference type="GO" id="GO:0003677">
    <property type="term" value="F:DNA binding"/>
    <property type="evidence" value="ECO:0007669"/>
    <property type="project" value="UniProtKB-KW"/>
</dbReference>
<evidence type="ECO:0000256" key="2">
    <source>
        <dbReference type="ARBA" id="ARBA00023015"/>
    </source>
</evidence>
<dbReference type="PANTHER" id="PTHR43214">
    <property type="entry name" value="TWO-COMPONENT RESPONSE REGULATOR"/>
    <property type="match status" value="1"/>
</dbReference>
<sequence length="213" mass="23753">MLQIMTRILIYEDNSELREVLSILIGGMPNYHLVGAYGHCTNIVEEVKRTMPDLILMDINMPAMSGIEGLKLIRENGFQTKVLMLTVFDDNQNVFQAIKSGANGYILKKTPPARLMEYLEDALNGGAPMTSSIATQVLNMIAGKPTGNTESFNLSAREKEVLNLLVEGFSYKLIADKLFISMDTVRSHIKKIYEKLHVNSKSEAVAKTLRANQ</sequence>
<protein>
    <submittedName>
        <fullName evidence="8">DNA-binding response regulator</fullName>
    </submittedName>
</protein>
<dbReference type="CDD" id="cd17535">
    <property type="entry name" value="REC_NarL-like"/>
    <property type="match status" value="1"/>
</dbReference>
<keyword evidence="1 5" id="KW-0597">Phosphoprotein</keyword>
<dbReference type="InterPro" id="IPR000792">
    <property type="entry name" value="Tscrpt_reg_LuxR_C"/>
</dbReference>
<dbReference type="InterPro" id="IPR011006">
    <property type="entry name" value="CheY-like_superfamily"/>
</dbReference>
<keyword evidence="9" id="KW-1185">Reference proteome</keyword>
<dbReference type="PROSITE" id="PS50043">
    <property type="entry name" value="HTH_LUXR_2"/>
    <property type="match status" value="1"/>
</dbReference>
<evidence type="ECO:0000256" key="4">
    <source>
        <dbReference type="ARBA" id="ARBA00023163"/>
    </source>
</evidence>
<organism evidence="8 9">
    <name type="scientific">Filimonas zeae</name>
    <dbReference type="NCBI Taxonomy" id="1737353"/>
    <lineage>
        <taxon>Bacteria</taxon>
        <taxon>Pseudomonadati</taxon>
        <taxon>Bacteroidota</taxon>
        <taxon>Chitinophagia</taxon>
        <taxon>Chitinophagales</taxon>
        <taxon>Chitinophagaceae</taxon>
        <taxon>Filimonas</taxon>
    </lineage>
</organism>
<name>A0A917IT11_9BACT</name>
<dbReference type="AlphaFoldDB" id="A0A917IT11"/>
<dbReference type="PRINTS" id="PR00038">
    <property type="entry name" value="HTHLUXR"/>
</dbReference>
<accession>A0A917IT11</accession>
<dbReference type="SMART" id="SM00448">
    <property type="entry name" value="REC"/>
    <property type="match status" value="1"/>
</dbReference>
<dbReference type="InterPro" id="IPR016032">
    <property type="entry name" value="Sig_transdc_resp-reg_C-effctor"/>
</dbReference>
<dbReference type="GO" id="GO:0006355">
    <property type="term" value="P:regulation of DNA-templated transcription"/>
    <property type="evidence" value="ECO:0007669"/>
    <property type="project" value="InterPro"/>
</dbReference>
<keyword evidence="3 8" id="KW-0238">DNA-binding</keyword>
<feature type="domain" description="Response regulatory" evidence="7">
    <location>
        <begin position="7"/>
        <end position="123"/>
    </location>
</feature>
<feature type="modified residue" description="4-aspartylphosphate" evidence="5">
    <location>
        <position position="58"/>
    </location>
</feature>
<dbReference type="SUPFAM" id="SSF46894">
    <property type="entry name" value="C-terminal effector domain of the bipartite response regulators"/>
    <property type="match status" value="1"/>
</dbReference>
<evidence type="ECO:0000256" key="1">
    <source>
        <dbReference type="ARBA" id="ARBA00022553"/>
    </source>
</evidence>
<dbReference type="InterPro" id="IPR058245">
    <property type="entry name" value="NreC/VraR/RcsB-like_REC"/>
</dbReference>
<gene>
    <name evidence="8" type="ORF">GCM10011379_11290</name>
</gene>
<dbReference type="Gene3D" id="3.40.50.2300">
    <property type="match status" value="1"/>
</dbReference>
<evidence type="ECO:0000256" key="5">
    <source>
        <dbReference type="PROSITE-ProRule" id="PRU00169"/>
    </source>
</evidence>
<dbReference type="GO" id="GO:0000160">
    <property type="term" value="P:phosphorelay signal transduction system"/>
    <property type="evidence" value="ECO:0007669"/>
    <property type="project" value="InterPro"/>
</dbReference>
<reference evidence="8" key="1">
    <citation type="journal article" date="2014" name="Int. J. Syst. Evol. Microbiol.">
        <title>Complete genome sequence of Corynebacterium casei LMG S-19264T (=DSM 44701T), isolated from a smear-ripened cheese.</title>
        <authorList>
            <consortium name="US DOE Joint Genome Institute (JGI-PGF)"/>
            <person name="Walter F."/>
            <person name="Albersmeier A."/>
            <person name="Kalinowski J."/>
            <person name="Ruckert C."/>
        </authorList>
    </citation>
    <scope>NUCLEOTIDE SEQUENCE</scope>
    <source>
        <strain evidence="8">CGMCC 1.15290</strain>
    </source>
</reference>
<dbReference type="SUPFAM" id="SSF52172">
    <property type="entry name" value="CheY-like"/>
    <property type="match status" value="1"/>
</dbReference>
<dbReference type="Pfam" id="PF00196">
    <property type="entry name" value="GerE"/>
    <property type="match status" value="1"/>
</dbReference>
<dbReference type="PANTHER" id="PTHR43214:SF24">
    <property type="entry name" value="TRANSCRIPTIONAL REGULATORY PROTEIN NARL-RELATED"/>
    <property type="match status" value="1"/>
</dbReference>
<dbReference type="InterPro" id="IPR001789">
    <property type="entry name" value="Sig_transdc_resp-reg_receiver"/>
</dbReference>
<keyword evidence="2" id="KW-0805">Transcription regulation</keyword>
<dbReference type="Proteomes" id="UP000627292">
    <property type="component" value="Unassembled WGS sequence"/>
</dbReference>
<evidence type="ECO:0000259" key="6">
    <source>
        <dbReference type="PROSITE" id="PS50043"/>
    </source>
</evidence>
<dbReference type="InterPro" id="IPR039420">
    <property type="entry name" value="WalR-like"/>
</dbReference>
<evidence type="ECO:0000259" key="7">
    <source>
        <dbReference type="PROSITE" id="PS50110"/>
    </source>
</evidence>